<feature type="region of interest" description="Disordered" evidence="4">
    <location>
        <begin position="387"/>
        <end position="425"/>
    </location>
</feature>
<organism evidence="5 6">
    <name type="scientific">Ditylenchus destructor</name>
    <dbReference type="NCBI Taxonomy" id="166010"/>
    <lineage>
        <taxon>Eukaryota</taxon>
        <taxon>Metazoa</taxon>
        <taxon>Ecdysozoa</taxon>
        <taxon>Nematoda</taxon>
        <taxon>Chromadorea</taxon>
        <taxon>Rhabditida</taxon>
        <taxon>Tylenchina</taxon>
        <taxon>Tylenchomorpha</taxon>
        <taxon>Sphaerularioidea</taxon>
        <taxon>Anguinidae</taxon>
        <taxon>Anguininae</taxon>
        <taxon>Ditylenchus</taxon>
    </lineage>
</organism>
<comment type="catalytic activity">
    <reaction evidence="3">
        <text>GTP + H2O = GDP + phosphate + H(+)</text>
        <dbReference type="Rhea" id="RHEA:19669"/>
        <dbReference type="ChEBI" id="CHEBI:15377"/>
        <dbReference type="ChEBI" id="CHEBI:15378"/>
        <dbReference type="ChEBI" id="CHEBI:37565"/>
        <dbReference type="ChEBI" id="CHEBI:43474"/>
        <dbReference type="ChEBI" id="CHEBI:58189"/>
        <dbReference type="EC" id="3.6.5.2"/>
    </reaction>
</comment>
<evidence type="ECO:0000256" key="2">
    <source>
        <dbReference type="ARBA" id="ARBA00022801"/>
    </source>
</evidence>
<dbReference type="EMBL" id="JAKKPZ010000034">
    <property type="protein sequence ID" value="KAI1708697.1"/>
    <property type="molecule type" value="Genomic_DNA"/>
</dbReference>
<sequence>MTGASTSSGHSSVTTNSSSMSPPSAQTNGGSAGRKTETPPPEYPVLIIGTPHKQPLFEKLLASAEKFERHIQYQDTFYLNYTVDGQPAVVVLNDPGTQHTGAREMAIRKADAVILCYAAYNAASFHQISDLVNDFKSRKNGQYPPVLLLCNEDCILEEAGRDKEQDNGDKMARTPSTSEGYESSDEMTEREKNVKESAIRRISMEEMRNNQEECVPITYEQGETMAQLFGPDCRFLSISFQEYSESRQLVEGLIQRIRTNKSSSARSRKDRSSGSLLKSTIKRRRSIPHPLKIFASHHGTKKSENPQKSKSTKSKGEKDKRGSSSSSSESVVTPNSAFLGEISSPPRRSRSVNVQGEKAHVTAPPPRTDIWTRDDSAENTGEYIDDLHSNMHSPASGRSSSRYSPMSSHVTQPTPRHSPSTPSIHRLVIGDDPDDEGRFTYESAQATITSSISADPRMSPEHGQKENIVRTKSEGTVSETDQHSHKEKWGFRRVNQQGKSAACVVS</sequence>
<evidence type="ECO:0000313" key="6">
    <source>
        <dbReference type="Proteomes" id="UP001201812"/>
    </source>
</evidence>
<evidence type="ECO:0000256" key="4">
    <source>
        <dbReference type="SAM" id="MobiDB-lite"/>
    </source>
</evidence>
<feature type="compositionally biased region" description="Basic and acidic residues" evidence="4">
    <location>
        <begin position="160"/>
        <end position="172"/>
    </location>
</feature>
<feature type="compositionally biased region" description="Polar residues" evidence="4">
    <location>
        <begin position="410"/>
        <end position="423"/>
    </location>
</feature>
<gene>
    <name evidence="5" type="ORF">DdX_11776</name>
</gene>
<name>A0AAD4MYX4_9BILA</name>
<evidence type="ECO:0000256" key="3">
    <source>
        <dbReference type="ARBA" id="ARBA00048098"/>
    </source>
</evidence>
<dbReference type="Proteomes" id="UP001201812">
    <property type="component" value="Unassembled WGS sequence"/>
</dbReference>
<dbReference type="AlphaFoldDB" id="A0AAD4MYX4"/>
<feature type="region of interest" description="Disordered" evidence="4">
    <location>
        <begin position="259"/>
        <end position="373"/>
    </location>
</feature>
<evidence type="ECO:0000313" key="5">
    <source>
        <dbReference type="EMBL" id="KAI1708697.1"/>
    </source>
</evidence>
<dbReference type="InterPro" id="IPR051065">
    <property type="entry name" value="Ras-related_GTPase"/>
</dbReference>
<evidence type="ECO:0000256" key="1">
    <source>
        <dbReference type="ARBA" id="ARBA00011984"/>
    </source>
</evidence>
<keyword evidence="2" id="KW-0378">Hydrolase</keyword>
<dbReference type="Gene3D" id="3.40.50.300">
    <property type="entry name" value="P-loop containing nucleotide triphosphate hydrolases"/>
    <property type="match status" value="1"/>
</dbReference>
<feature type="region of interest" description="Disordered" evidence="4">
    <location>
        <begin position="1"/>
        <end position="46"/>
    </location>
</feature>
<dbReference type="PANTHER" id="PTHR45704">
    <property type="entry name" value="RAS-LIKE FAMILY MEMBER 11"/>
    <property type="match status" value="1"/>
</dbReference>
<feature type="region of interest" description="Disordered" evidence="4">
    <location>
        <begin position="448"/>
        <end position="487"/>
    </location>
</feature>
<dbReference type="EC" id="3.6.5.2" evidence="1"/>
<dbReference type="SUPFAM" id="SSF52540">
    <property type="entry name" value="P-loop containing nucleoside triphosphate hydrolases"/>
    <property type="match status" value="1"/>
</dbReference>
<dbReference type="InterPro" id="IPR027417">
    <property type="entry name" value="P-loop_NTPase"/>
</dbReference>
<feature type="compositionally biased region" description="Low complexity" evidence="4">
    <location>
        <begin position="391"/>
        <end position="409"/>
    </location>
</feature>
<accession>A0AAD4MYX4</accession>
<proteinExistence type="predicted"/>
<dbReference type="GO" id="GO:0003925">
    <property type="term" value="F:G protein activity"/>
    <property type="evidence" value="ECO:0007669"/>
    <property type="project" value="UniProtKB-EC"/>
</dbReference>
<protein>
    <recommendedName>
        <fullName evidence="1">small monomeric GTPase</fullName>
        <ecNumber evidence="1">3.6.5.2</ecNumber>
    </recommendedName>
</protein>
<comment type="caution">
    <text evidence="5">The sequence shown here is derived from an EMBL/GenBank/DDBJ whole genome shotgun (WGS) entry which is preliminary data.</text>
</comment>
<reference evidence="5" key="1">
    <citation type="submission" date="2022-01" db="EMBL/GenBank/DDBJ databases">
        <title>Genome Sequence Resource for Two Populations of Ditylenchus destructor, the Migratory Endoparasitic Phytonematode.</title>
        <authorList>
            <person name="Zhang H."/>
            <person name="Lin R."/>
            <person name="Xie B."/>
        </authorList>
    </citation>
    <scope>NUCLEOTIDE SEQUENCE</scope>
    <source>
        <strain evidence="5">BazhouSP</strain>
    </source>
</reference>
<keyword evidence="6" id="KW-1185">Reference proteome</keyword>
<feature type="compositionally biased region" description="Low complexity" evidence="4">
    <location>
        <begin position="1"/>
        <end position="28"/>
    </location>
</feature>
<feature type="compositionally biased region" description="Basic and acidic residues" evidence="4">
    <location>
        <begin position="458"/>
        <end position="473"/>
    </location>
</feature>
<feature type="region of interest" description="Disordered" evidence="4">
    <location>
        <begin position="160"/>
        <end position="195"/>
    </location>
</feature>